<dbReference type="GO" id="GO:0034335">
    <property type="term" value="F:DNA negative supercoiling activity"/>
    <property type="evidence" value="ECO:0007669"/>
    <property type="project" value="UniProtKB-ARBA"/>
</dbReference>
<feature type="binding site" evidence="10">
    <location>
        <position position="614"/>
    </location>
    <ligand>
        <name>Mg(2+)</name>
        <dbReference type="ChEBI" id="CHEBI:18420"/>
        <label>1</label>
        <note>catalytic</note>
    </ligand>
</feature>
<evidence type="ECO:0000256" key="3">
    <source>
        <dbReference type="ARBA" id="ARBA00022723"/>
    </source>
</evidence>
<dbReference type="PANTHER" id="PTHR45866:SF1">
    <property type="entry name" value="DNA GYRASE SUBUNIT B, MITOCHONDRIAL"/>
    <property type="match status" value="1"/>
</dbReference>
<dbReference type="InterPro" id="IPR002288">
    <property type="entry name" value="DNA_gyrase_B_C"/>
</dbReference>
<evidence type="ECO:0000313" key="13">
    <source>
        <dbReference type="EMBL" id="EWT00372.1"/>
    </source>
</evidence>
<keyword evidence="9 10" id="KW-0413">Isomerase</keyword>
<comment type="cofactor">
    <cofactor evidence="10">
        <name>Mg(2+)</name>
        <dbReference type="ChEBI" id="CHEBI:18420"/>
    </cofactor>
    <cofactor evidence="10">
        <name>Mn(2+)</name>
        <dbReference type="ChEBI" id="CHEBI:29035"/>
    </cofactor>
    <cofactor evidence="10">
        <name>Ca(2+)</name>
        <dbReference type="ChEBI" id="CHEBI:29108"/>
    </cofactor>
    <text evidence="10">Binds two Mg(2+) per subunit. The magnesium ions form salt bridges with both the protein and the DNA. Can also accept other divalent metal cations, such as Mn(2+) or Ca(2+).</text>
</comment>
<evidence type="ECO:0000256" key="10">
    <source>
        <dbReference type="HAMAP-Rule" id="MF_01898"/>
    </source>
</evidence>
<comment type="caution">
    <text evidence="13">The sequence shown here is derived from an EMBL/GenBank/DDBJ whole genome shotgun (WGS) entry which is preliminary data.</text>
</comment>
<feature type="binding site" evidence="10">
    <location>
        <position position="614"/>
    </location>
    <ligand>
        <name>Mg(2+)</name>
        <dbReference type="ChEBI" id="CHEBI:18420"/>
        <label>2</label>
    </ligand>
</feature>
<evidence type="ECO:0000256" key="7">
    <source>
        <dbReference type="ARBA" id="ARBA00023029"/>
    </source>
</evidence>
<dbReference type="InterPro" id="IPR013759">
    <property type="entry name" value="Topo_IIA_B_C"/>
</dbReference>
<comment type="subunit">
    <text evidence="10">Heterotetramer, composed of two GyrA and two GyrB chains. In the heterotetramer, GyrA contains the active site tyrosine that forms a transient covalent intermediate with DNA, while GyrB binds cofactors and catalyzes ATP hydrolysis.</text>
</comment>
<evidence type="ECO:0000256" key="11">
    <source>
        <dbReference type="SAM" id="MobiDB-lite"/>
    </source>
</evidence>
<dbReference type="STRING" id="1386089.N865_16115"/>
<comment type="function">
    <text evidence="10">A type II topoisomerase that negatively supercoils closed circular double-stranded (ds) DNA in an ATP-dependent manner to modulate DNA topology and maintain chromosomes in an underwound state. Negative supercoiling favors strand separation, and DNA replication, transcription, recombination and repair, all of which involve strand separation. Also able to catalyze the interconversion of other topological isomers of dsDNA rings, including catenanes and knotted rings. Type II topoisomerases break and join 2 DNA strands simultaneously in an ATP-dependent manner.</text>
</comment>
<dbReference type="InterPro" id="IPR000565">
    <property type="entry name" value="Topo_IIA_B"/>
</dbReference>
<dbReference type="InterPro" id="IPR014721">
    <property type="entry name" value="Ribsml_uS5_D2-typ_fold_subgr"/>
</dbReference>
<dbReference type="HAMAP" id="MF_01898">
    <property type="entry name" value="GyrB"/>
    <property type="match status" value="1"/>
</dbReference>
<comment type="similarity">
    <text evidence="2 10">Belongs to the type II topoisomerase GyrB family.</text>
</comment>
<evidence type="ECO:0000256" key="4">
    <source>
        <dbReference type="ARBA" id="ARBA00022741"/>
    </source>
</evidence>
<reference evidence="13 14" key="1">
    <citation type="submission" date="2013-08" db="EMBL/GenBank/DDBJ databases">
        <title>Intrasporangium oryzae NRRL B-24470.</title>
        <authorList>
            <person name="Liu H."/>
            <person name="Wang G."/>
        </authorList>
    </citation>
    <scope>NUCLEOTIDE SEQUENCE [LARGE SCALE GENOMIC DNA]</scope>
    <source>
        <strain evidence="13 14">NRRL B-24470</strain>
    </source>
</reference>
<dbReference type="GO" id="GO:0005694">
    <property type="term" value="C:chromosome"/>
    <property type="evidence" value="ECO:0007669"/>
    <property type="project" value="InterPro"/>
</dbReference>
<feature type="site" description="Interaction with DNA" evidence="10">
    <location>
        <position position="566"/>
    </location>
</feature>
<dbReference type="SUPFAM" id="SSF56719">
    <property type="entry name" value="Type II DNA topoisomerase"/>
    <property type="match status" value="1"/>
</dbReference>
<feature type="site" description="Interaction with DNA" evidence="10">
    <location>
        <position position="569"/>
    </location>
</feature>
<dbReference type="Gene3D" id="3.40.50.670">
    <property type="match status" value="1"/>
</dbReference>
<accession>W9G4Y3</accession>
<dbReference type="Proteomes" id="UP000019489">
    <property type="component" value="Unassembled WGS sequence"/>
</dbReference>
<evidence type="ECO:0000256" key="9">
    <source>
        <dbReference type="ARBA" id="ARBA00023235"/>
    </source>
</evidence>
<dbReference type="InterPro" id="IPR020568">
    <property type="entry name" value="Ribosomal_Su5_D2-typ_SF"/>
</dbReference>
<protein>
    <recommendedName>
        <fullName evidence="10">DNA gyrase subunit B</fullName>
        <ecNumber evidence="10">5.6.2.2</ecNumber>
    </recommendedName>
</protein>
<dbReference type="InterPro" id="IPR013760">
    <property type="entry name" value="Topo_IIA-like_dom_sf"/>
</dbReference>
<dbReference type="PRINTS" id="PR01159">
    <property type="entry name" value="DNAGYRASEB"/>
</dbReference>
<dbReference type="Gene3D" id="3.30.230.10">
    <property type="match status" value="1"/>
</dbReference>
<dbReference type="eggNOG" id="COG0187">
    <property type="taxonomic scope" value="Bacteria"/>
</dbReference>
<organism evidence="13 14">
    <name type="scientific">Intrasporangium oryzae NRRL B-24470</name>
    <dbReference type="NCBI Taxonomy" id="1386089"/>
    <lineage>
        <taxon>Bacteria</taxon>
        <taxon>Bacillati</taxon>
        <taxon>Actinomycetota</taxon>
        <taxon>Actinomycetes</taxon>
        <taxon>Micrococcales</taxon>
        <taxon>Intrasporangiaceae</taxon>
        <taxon>Intrasporangium</taxon>
    </lineage>
</organism>
<feature type="region of interest" description="Disordered" evidence="11">
    <location>
        <begin position="24"/>
        <end position="76"/>
    </location>
</feature>
<keyword evidence="4 10" id="KW-0547">Nucleotide-binding</keyword>
<dbReference type="GO" id="GO:0003677">
    <property type="term" value="F:DNA binding"/>
    <property type="evidence" value="ECO:0007669"/>
    <property type="project" value="UniProtKB-KW"/>
</dbReference>
<evidence type="ECO:0000256" key="6">
    <source>
        <dbReference type="ARBA" id="ARBA00022842"/>
    </source>
</evidence>
<dbReference type="GO" id="GO:0005737">
    <property type="term" value="C:cytoplasm"/>
    <property type="evidence" value="ECO:0007669"/>
    <property type="project" value="UniProtKB-SubCell"/>
</dbReference>
<dbReference type="NCBIfam" id="NF004189">
    <property type="entry name" value="PRK05644.1"/>
    <property type="match status" value="1"/>
</dbReference>
<dbReference type="GO" id="GO:0006261">
    <property type="term" value="P:DNA-templated DNA replication"/>
    <property type="evidence" value="ECO:0007669"/>
    <property type="project" value="UniProtKB-UniRule"/>
</dbReference>
<dbReference type="NCBIfam" id="TIGR01059">
    <property type="entry name" value="gyrB"/>
    <property type="match status" value="1"/>
</dbReference>
<dbReference type="Pfam" id="PF00204">
    <property type="entry name" value="DNA_gyraseB"/>
    <property type="match status" value="1"/>
</dbReference>
<keyword evidence="10" id="KW-0963">Cytoplasm</keyword>
<dbReference type="GO" id="GO:0005524">
    <property type="term" value="F:ATP binding"/>
    <property type="evidence" value="ECO:0007669"/>
    <property type="project" value="UniProtKB-UniRule"/>
</dbReference>
<dbReference type="InterPro" id="IPR003594">
    <property type="entry name" value="HATPase_dom"/>
</dbReference>
<dbReference type="GO" id="GO:0046872">
    <property type="term" value="F:metal ion binding"/>
    <property type="evidence" value="ECO:0007669"/>
    <property type="project" value="UniProtKB-KW"/>
</dbReference>
<dbReference type="FunFam" id="3.30.230.10:FF:000005">
    <property type="entry name" value="DNA gyrase subunit B"/>
    <property type="match status" value="1"/>
</dbReference>
<dbReference type="AlphaFoldDB" id="W9G4Y3"/>
<feature type="compositionally biased region" description="Basic and acidic residues" evidence="11">
    <location>
        <begin position="25"/>
        <end position="34"/>
    </location>
</feature>
<evidence type="ECO:0000256" key="8">
    <source>
        <dbReference type="ARBA" id="ARBA00023125"/>
    </source>
</evidence>
<dbReference type="CDD" id="cd00822">
    <property type="entry name" value="TopoII_Trans_DNA_gyrase"/>
    <property type="match status" value="1"/>
</dbReference>
<feature type="compositionally biased region" description="Basic and acidic residues" evidence="11">
    <location>
        <begin position="64"/>
        <end position="74"/>
    </location>
</feature>
<dbReference type="EMBL" id="AWSA01000045">
    <property type="protein sequence ID" value="EWT00372.1"/>
    <property type="molecule type" value="Genomic_DNA"/>
</dbReference>
<feature type="compositionally biased region" description="Low complexity" evidence="11">
    <location>
        <begin position="36"/>
        <end position="52"/>
    </location>
</feature>
<proteinExistence type="inferred from homology"/>
<dbReference type="FunFam" id="3.30.565.10:FF:000002">
    <property type="entry name" value="DNA gyrase subunit B"/>
    <property type="match status" value="1"/>
</dbReference>
<feature type="domain" description="Toprim" evidence="12">
    <location>
        <begin position="535"/>
        <end position="649"/>
    </location>
</feature>
<feature type="compositionally biased region" description="Acidic residues" evidence="11">
    <location>
        <begin position="291"/>
        <end position="307"/>
    </location>
</feature>
<dbReference type="PROSITE" id="PS50880">
    <property type="entry name" value="TOPRIM"/>
    <property type="match status" value="1"/>
</dbReference>
<keyword evidence="5 10" id="KW-0067">ATP-binding</keyword>
<keyword evidence="8" id="KW-0238">DNA-binding</keyword>
<feature type="region of interest" description="Disordered" evidence="11">
    <location>
        <begin position="287"/>
        <end position="321"/>
    </location>
</feature>
<dbReference type="InterPro" id="IPR011557">
    <property type="entry name" value="GyrB"/>
</dbReference>
<dbReference type="InterPro" id="IPR001241">
    <property type="entry name" value="Topo_IIA"/>
</dbReference>
<evidence type="ECO:0000256" key="2">
    <source>
        <dbReference type="ARBA" id="ARBA00010708"/>
    </source>
</evidence>
<dbReference type="Pfam" id="PF02518">
    <property type="entry name" value="HATPase_c"/>
    <property type="match status" value="1"/>
</dbReference>
<keyword evidence="3 10" id="KW-0479">Metal-binding</keyword>
<comment type="subcellular location">
    <subcellularLocation>
        <location evidence="10">Cytoplasm</location>
    </subcellularLocation>
</comment>
<evidence type="ECO:0000259" key="12">
    <source>
        <dbReference type="PROSITE" id="PS50880"/>
    </source>
</evidence>
<keyword evidence="6 10" id="KW-0460">Magnesium</keyword>
<dbReference type="InterPro" id="IPR036890">
    <property type="entry name" value="HATPase_C_sf"/>
</dbReference>
<dbReference type="Pfam" id="PF00986">
    <property type="entry name" value="DNA_gyraseB_C"/>
    <property type="match status" value="1"/>
</dbReference>
<feature type="binding site" evidence="10">
    <location>
        <position position="616"/>
    </location>
    <ligand>
        <name>Mg(2+)</name>
        <dbReference type="ChEBI" id="CHEBI:18420"/>
        <label>2</label>
    </ligand>
</feature>
<feature type="binding site" evidence="10">
    <location>
        <position position="541"/>
    </location>
    <ligand>
        <name>Mg(2+)</name>
        <dbReference type="ChEBI" id="CHEBI:18420"/>
        <label>1</label>
        <note>catalytic</note>
    </ligand>
</feature>
<keyword evidence="14" id="KW-1185">Reference proteome</keyword>
<evidence type="ECO:0000256" key="1">
    <source>
        <dbReference type="ARBA" id="ARBA00000185"/>
    </source>
</evidence>
<dbReference type="Pfam" id="PF01751">
    <property type="entry name" value="Toprim"/>
    <property type="match status" value="1"/>
</dbReference>
<dbReference type="SUPFAM" id="SSF55874">
    <property type="entry name" value="ATPase domain of HSP90 chaperone/DNA topoisomerase II/histidine kinase"/>
    <property type="match status" value="1"/>
</dbReference>
<dbReference type="PROSITE" id="PS00177">
    <property type="entry name" value="TOPOISOMERASE_II"/>
    <property type="match status" value="1"/>
</dbReference>
<dbReference type="InterPro" id="IPR018522">
    <property type="entry name" value="TopoIIA_CS"/>
</dbReference>
<dbReference type="CDD" id="cd16928">
    <property type="entry name" value="HATPase_GyrB-like"/>
    <property type="match status" value="1"/>
</dbReference>
<evidence type="ECO:0000313" key="14">
    <source>
        <dbReference type="Proteomes" id="UP000019489"/>
    </source>
</evidence>
<dbReference type="Gene3D" id="3.30.565.10">
    <property type="entry name" value="Histidine kinase-like ATPase, C-terminal domain"/>
    <property type="match status" value="1"/>
</dbReference>
<dbReference type="SMART" id="SM00433">
    <property type="entry name" value="TOP2c"/>
    <property type="match status" value="1"/>
</dbReference>
<feature type="region of interest" description="Disordered" evidence="11">
    <location>
        <begin position="507"/>
        <end position="528"/>
    </location>
</feature>
<sequence length="757" mass="83261">MSGRPGVARRVTIARGVDPIFGSRGLHELRRDVSEADQTPAEQQQAETTGAQPSADRAQGRAPASRDELERRPNGVDYDASAITVLEGLEAVRKRPGMYIGSTGERGLHHLVYEIVDNAVDEALAGYADTIDVTIMADGAVRVKDNGRGIPTDIHPTEKISAVELVFTQLHAGGKFGGGGYKVSGGLHGVGSSVVNALSTRLDVCVRQKGHAFRMSFDHGVPTGPLTQMEETDATGSTITFWANPDIFESVDYDFETLRARLQQMAFLNKGLTINLIDERVERSVGAAGEPDLDDMESDLEEVEEEGDNGHSGQGDGEKKTVTAKKVTYRYDNGLIDYVNHLNASKRSEPVHPEVISIEVEDAARSLSLELAMQWTSAYSESVHTYANAINTHEGGTHEEGFRAAMTKLVNDFARRQNLLKDKDENLTGDDIREGLTAVISVKLGEPQFEGQTKTKLGNSEVKGFVQRAMTEEFGDWLERHPNEGKDIVRKSVQAAAARMAARKAREATRRKGLLESGGLPGKLKDCQSKDPSISEVFIVEGDSAGGSATQARNPHTQAILPIRGKILNVEKARIDKILANNEVQALISAFGTGIGEDFDIAKARYHKIVLMADADVDGMHIRTLLLTLLFRFMRPLIEAGYVYLAQPPLYRLRWSNAPHQFAYSDRERDGLEEIGKAKGWRLPKDNPIQRYKGLGEMNYTELGETTMDQSTRTLLQVTLEDAAKSDEVFAVLMGEDVESRRSFIQKNARDVRFLDI</sequence>
<comment type="miscellaneous">
    <text evidence="10">Few gyrases are as efficient as E.coli at forming negative supercoils. Not all organisms have 2 type II topoisomerases; in organisms with a single type II topoisomerase this enzyme also has to decatenate newly replicated chromosomes.</text>
</comment>
<dbReference type="SMART" id="SM00387">
    <property type="entry name" value="HATPase_c"/>
    <property type="match status" value="1"/>
</dbReference>
<name>W9G4Y3_9MICO</name>
<keyword evidence="7 10" id="KW-0799">Topoisomerase</keyword>
<dbReference type="PRINTS" id="PR00418">
    <property type="entry name" value="TPI2FAMILY"/>
</dbReference>
<gene>
    <name evidence="10" type="primary">gyrB</name>
    <name evidence="13" type="ORF">N865_16115</name>
</gene>
<dbReference type="InterPro" id="IPR013506">
    <property type="entry name" value="Topo_IIA_bsu_dom2"/>
</dbReference>
<dbReference type="GO" id="GO:0006265">
    <property type="term" value="P:DNA topological change"/>
    <property type="evidence" value="ECO:0007669"/>
    <property type="project" value="UniProtKB-UniRule"/>
</dbReference>
<dbReference type="FunFam" id="3.40.50.670:FF:000002">
    <property type="entry name" value="DNA gyrase subunit B"/>
    <property type="match status" value="1"/>
</dbReference>
<dbReference type="SUPFAM" id="SSF54211">
    <property type="entry name" value="Ribosomal protein S5 domain 2-like"/>
    <property type="match status" value="1"/>
</dbReference>
<dbReference type="EC" id="5.6.2.2" evidence="10"/>
<dbReference type="PATRIC" id="fig|1386089.3.peg.3417"/>
<dbReference type="PANTHER" id="PTHR45866">
    <property type="entry name" value="DNA GYRASE/TOPOISOMERASE SUBUNIT B"/>
    <property type="match status" value="1"/>
</dbReference>
<comment type="catalytic activity">
    <reaction evidence="1 10">
        <text>ATP-dependent breakage, passage and rejoining of double-stranded DNA.</text>
        <dbReference type="EC" id="5.6.2.2"/>
    </reaction>
</comment>
<dbReference type="InterPro" id="IPR006171">
    <property type="entry name" value="TOPRIM_dom"/>
</dbReference>
<evidence type="ECO:0000256" key="5">
    <source>
        <dbReference type="ARBA" id="ARBA00022840"/>
    </source>
</evidence>